<evidence type="ECO:0000256" key="1">
    <source>
        <dbReference type="ARBA" id="ARBA00022729"/>
    </source>
</evidence>
<dbReference type="InterPro" id="IPR036908">
    <property type="entry name" value="RlpA-like_sf"/>
</dbReference>
<dbReference type="PANTHER" id="PTHR31836">
    <property type="match status" value="1"/>
</dbReference>
<dbReference type="CDD" id="cd22191">
    <property type="entry name" value="DPBB_RlpA_EXP_N-like"/>
    <property type="match status" value="1"/>
</dbReference>
<sequence>MFSKLILVVLSATTALAAPLQPHTLGQITFYHPGKGACEDTHGDADMVAAIGKGLYDSGDYCDKKIKLTGDAGEVIVTVVDRCEACSDNDLDVSPAAFEKAMGAQSLGRVQGEWNWV</sequence>
<proteinExistence type="predicted"/>
<protein>
    <submittedName>
        <fullName evidence="3">Non-catalytic module family expansin</fullName>
    </submittedName>
</protein>
<dbReference type="EMBL" id="JXCE01000102">
    <property type="protein sequence ID" value="KPA41286.1"/>
    <property type="molecule type" value="Genomic_DNA"/>
</dbReference>
<dbReference type="Proteomes" id="UP000037904">
    <property type="component" value="Unassembled WGS sequence"/>
</dbReference>
<evidence type="ECO:0000313" key="4">
    <source>
        <dbReference type="Proteomes" id="UP000037904"/>
    </source>
</evidence>
<feature type="signal peptide" evidence="2">
    <location>
        <begin position="1"/>
        <end position="17"/>
    </location>
</feature>
<name>A0A0M9EX49_FUSLA</name>
<dbReference type="PANTHER" id="PTHR31836:SF28">
    <property type="entry name" value="SRCR DOMAIN-CONTAINING PROTEIN-RELATED"/>
    <property type="match status" value="1"/>
</dbReference>
<organism evidence="3 4">
    <name type="scientific">Fusarium langsethiae</name>
    <dbReference type="NCBI Taxonomy" id="179993"/>
    <lineage>
        <taxon>Eukaryota</taxon>
        <taxon>Fungi</taxon>
        <taxon>Dikarya</taxon>
        <taxon>Ascomycota</taxon>
        <taxon>Pezizomycotina</taxon>
        <taxon>Sordariomycetes</taxon>
        <taxon>Hypocreomycetidae</taxon>
        <taxon>Hypocreales</taxon>
        <taxon>Nectriaceae</taxon>
        <taxon>Fusarium</taxon>
    </lineage>
</organism>
<dbReference type="InterPro" id="IPR051477">
    <property type="entry name" value="Expansin_CellWall"/>
</dbReference>
<keyword evidence="1 2" id="KW-0732">Signal</keyword>
<dbReference type="OrthoDB" id="406505at2759"/>
<reference evidence="3 4" key="1">
    <citation type="submission" date="2015-04" db="EMBL/GenBank/DDBJ databases">
        <title>The draft genome sequence of Fusarium langsethiae, a T-2/HT-2 mycotoxin producer.</title>
        <authorList>
            <person name="Lysoe E."/>
            <person name="Divon H.H."/>
            <person name="Terzi V."/>
            <person name="Orru L."/>
            <person name="Lamontanara A."/>
            <person name="Kolseth A.-K."/>
            <person name="Frandsen R.J."/>
            <person name="Nielsen K."/>
            <person name="Thrane U."/>
        </authorList>
    </citation>
    <scope>NUCLEOTIDE SEQUENCE [LARGE SCALE GENOMIC DNA]</scope>
    <source>
        <strain evidence="3 4">Fl201059</strain>
    </source>
</reference>
<dbReference type="SUPFAM" id="SSF50685">
    <property type="entry name" value="Barwin-like endoglucanases"/>
    <property type="match status" value="1"/>
</dbReference>
<feature type="chain" id="PRO_5005835157" evidence="2">
    <location>
        <begin position="18"/>
        <end position="117"/>
    </location>
</feature>
<evidence type="ECO:0000256" key="2">
    <source>
        <dbReference type="SAM" id="SignalP"/>
    </source>
</evidence>
<evidence type="ECO:0000313" key="3">
    <source>
        <dbReference type="EMBL" id="KPA41286.1"/>
    </source>
</evidence>
<keyword evidence="4" id="KW-1185">Reference proteome</keyword>
<comment type="caution">
    <text evidence="3">The sequence shown here is derived from an EMBL/GenBank/DDBJ whole genome shotgun (WGS) entry which is preliminary data.</text>
</comment>
<accession>A0A0M9EX49</accession>
<dbReference type="AlphaFoldDB" id="A0A0M9EX49"/>
<dbReference type="Gene3D" id="2.40.40.10">
    <property type="entry name" value="RlpA-like domain"/>
    <property type="match status" value="1"/>
</dbReference>
<gene>
    <name evidence="3" type="ORF">FLAG1_05846</name>
</gene>